<feature type="region of interest" description="Disordered" evidence="1">
    <location>
        <begin position="221"/>
        <end position="240"/>
    </location>
</feature>
<feature type="region of interest" description="Disordered" evidence="1">
    <location>
        <begin position="250"/>
        <end position="270"/>
    </location>
</feature>
<evidence type="ECO:0000256" key="1">
    <source>
        <dbReference type="SAM" id="MobiDB-lite"/>
    </source>
</evidence>
<protein>
    <submittedName>
        <fullName evidence="2">Uncharacterized protein</fullName>
    </submittedName>
</protein>
<proteinExistence type="predicted"/>
<accession>A0A0C3RZP1</accession>
<dbReference type="EMBL" id="KN840488">
    <property type="protein sequence ID" value="KIP07896.1"/>
    <property type="molecule type" value="Genomic_DNA"/>
</dbReference>
<gene>
    <name evidence="2" type="ORF">PHLGIDRAFT_105059</name>
</gene>
<evidence type="ECO:0000313" key="2">
    <source>
        <dbReference type="EMBL" id="KIP07896.1"/>
    </source>
</evidence>
<name>A0A0C3RZP1_PHLG1</name>
<dbReference type="PANTHER" id="PTHR35179:SF2">
    <property type="entry name" value="START DOMAIN-CONTAINING PROTEIN"/>
    <property type="match status" value="1"/>
</dbReference>
<keyword evidence="3" id="KW-1185">Reference proteome</keyword>
<dbReference type="PANTHER" id="PTHR35179">
    <property type="entry name" value="PROTEIN CBG02620"/>
    <property type="match status" value="1"/>
</dbReference>
<dbReference type="OrthoDB" id="420564at2759"/>
<sequence length="406" mass="44693">MDDGSGRYILEGLKPGLISIIDKPGPVQGGDDVEISNVEYVASYSWINSAKPTILVPGSPRLWRTDVAYPKRVARDTGTTYVDSNGYRLPQYPLLPIFVAADVLGREGHSTLHWGSVDVLTDRNSLRKLLSFAEDPMPKDFRIDLELAGNWTLLLGRWETKTIEHSTMMGYNDSFERMVTASAPGCEEATLAGHHRVATYDFSGLKMVVRYEVDACFAPASEKPSASKSSTRADTSNSDDSLADALSALSLSKAPSPSTPDDDDKSGKKPYGITIVRAGQVVPQASLVKVKTRSERNAATFKWEQAYPQLLLGQTKTVMIGVHRNGEFYETREVKIDGPDMADTAKAAQPGLKKLRRLLEELQNTMMERGKEARLSLVCRGGVLQVLERKTPKALLPPDIMARFDD</sequence>
<dbReference type="HOGENOM" id="CLU_030046_0_1_1"/>
<dbReference type="Proteomes" id="UP000053257">
    <property type="component" value="Unassembled WGS sequence"/>
</dbReference>
<dbReference type="STRING" id="745531.A0A0C3RZP1"/>
<organism evidence="2 3">
    <name type="scientific">Phlebiopsis gigantea (strain 11061_1 CR5-6)</name>
    <name type="common">White-rot fungus</name>
    <name type="synonym">Peniophora gigantea</name>
    <dbReference type="NCBI Taxonomy" id="745531"/>
    <lineage>
        <taxon>Eukaryota</taxon>
        <taxon>Fungi</taxon>
        <taxon>Dikarya</taxon>
        <taxon>Basidiomycota</taxon>
        <taxon>Agaricomycotina</taxon>
        <taxon>Agaricomycetes</taxon>
        <taxon>Polyporales</taxon>
        <taxon>Phanerochaetaceae</taxon>
        <taxon>Phlebiopsis</taxon>
    </lineage>
</organism>
<dbReference type="AlphaFoldDB" id="A0A0C3RZP1"/>
<reference evidence="2 3" key="1">
    <citation type="journal article" date="2014" name="PLoS Genet.">
        <title>Analysis of the Phlebiopsis gigantea genome, transcriptome and secretome provides insight into its pioneer colonization strategies of wood.</title>
        <authorList>
            <person name="Hori C."/>
            <person name="Ishida T."/>
            <person name="Igarashi K."/>
            <person name="Samejima M."/>
            <person name="Suzuki H."/>
            <person name="Master E."/>
            <person name="Ferreira P."/>
            <person name="Ruiz-Duenas F.J."/>
            <person name="Held B."/>
            <person name="Canessa P."/>
            <person name="Larrondo L.F."/>
            <person name="Schmoll M."/>
            <person name="Druzhinina I.S."/>
            <person name="Kubicek C.P."/>
            <person name="Gaskell J.A."/>
            <person name="Kersten P."/>
            <person name="St John F."/>
            <person name="Glasner J."/>
            <person name="Sabat G."/>
            <person name="Splinter BonDurant S."/>
            <person name="Syed K."/>
            <person name="Yadav J."/>
            <person name="Mgbeahuruike A.C."/>
            <person name="Kovalchuk A."/>
            <person name="Asiegbu F.O."/>
            <person name="Lackner G."/>
            <person name="Hoffmeister D."/>
            <person name="Rencoret J."/>
            <person name="Gutierrez A."/>
            <person name="Sun H."/>
            <person name="Lindquist E."/>
            <person name="Barry K."/>
            <person name="Riley R."/>
            <person name="Grigoriev I.V."/>
            <person name="Henrissat B."/>
            <person name="Kues U."/>
            <person name="Berka R.M."/>
            <person name="Martinez A.T."/>
            <person name="Covert S.F."/>
            <person name="Blanchette R.A."/>
            <person name="Cullen D."/>
        </authorList>
    </citation>
    <scope>NUCLEOTIDE SEQUENCE [LARGE SCALE GENOMIC DNA]</scope>
    <source>
        <strain evidence="2 3">11061_1 CR5-6</strain>
    </source>
</reference>
<evidence type="ECO:0000313" key="3">
    <source>
        <dbReference type="Proteomes" id="UP000053257"/>
    </source>
</evidence>